<evidence type="ECO:0000256" key="2">
    <source>
        <dbReference type="SAM" id="Phobius"/>
    </source>
</evidence>
<gene>
    <name evidence="3" type="ORF">GWK10_04950</name>
</gene>
<accession>A0A6M0CFC4</accession>
<keyword evidence="1" id="KW-0175">Coiled coil</keyword>
<keyword evidence="4" id="KW-1185">Reference proteome</keyword>
<keyword evidence="2" id="KW-0812">Transmembrane</keyword>
<keyword evidence="2" id="KW-0472">Membrane</keyword>
<sequence>MPDQDQPKKASFPFKTLIWAILALVALFLFKPELKSLLSSAEEVSLFGMEFKVGKEKAAKLEIAIQRYKSEIDDFNVQMDEQQKHIAKLEEIKTNLENSITDCPGTQEDARKLNMELGIIMRTNKALQQKSDVLKNTKILQRSTGSLQMPK</sequence>
<dbReference type="EMBL" id="JAABOQ010000002">
    <property type="protein sequence ID" value="NER16545.1"/>
    <property type="molecule type" value="Genomic_DNA"/>
</dbReference>
<evidence type="ECO:0000313" key="4">
    <source>
        <dbReference type="Proteomes" id="UP000474296"/>
    </source>
</evidence>
<dbReference type="Proteomes" id="UP000474296">
    <property type="component" value="Unassembled WGS sequence"/>
</dbReference>
<reference evidence="3 4" key="1">
    <citation type="submission" date="2020-01" db="EMBL/GenBank/DDBJ databases">
        <title>Spongiivirga citrea KCTC 32990T.</title>
        <authorList>
            <person name="Wang G."/>
        </authorList>
    </citation>
    <scope>NUCLEOTIDE SEQUENCE [LARGE SCALE GENOMIC DNA]</scope>
    <source>
        <strain evidence="3 4">KCTC 32990</strain>
    </source>
</reference>
<name>A0A6M0CFC4_9FLAO</name>
<keyword evidence="2" id="KW-1133">Transmembrane helix</keyword>
<dbReference type="AlphaFoldDB" id="A0A6M0CFC4"/>
<feature type="coiled-coil region" evidence="1">
    <location>
        <begin position="58"/>
        <end position="99"/>
    </location>
</feature>
<evidence type="ECO:0000313" key="3">
    <source>
        <dbReference type="EMBL" id="NER16545.1"/>
    </source>
</evidence>
<comment type="caution">
    <text evidence="3">The sequence shown here is derived from an EMBL/GenBank/DDBJ whole genome shotgun (WGS) entry which is preliminary data.</text>
</comment>
<protein>
    <submittedName>
        <fullName evidence="3">Uncharacterized protein</fullName>
    </submittedName>
</protein>
<evidence type="ECO:0000256" key="1">
    <source>
        <dbReference type="SAM" id="Coils"/>
    </source>
</evidence>
<feature type="transmembrane region" description="Helical" evidence="2">
    <location>
        <begin position="12"/>
        <end position="30"/>
    </location>
</feature>
<organism evidence="3 4">
    <name type="scientific">Spongiivirga citrea</name>
    <dbReference type="NCBI Taxonomy" id="1481457"/>
    <lineage>
        <taxon>Bacteria</taxon>
        <taxon>Pseudomonadati</taxon>
        <taxon>Bacteroidota</taxon>
        <taxon>Flavobacteriia</taxon>
        <taxon>Flavobacteriales</taxon>
        <taxon>Flavobacteriaceae</taxon>
        <taxon>Spongiivirga</taxon>
    </lineage>
</organism>
<proteinExistence type="predicted"/>
<dbReference type="RefSeq" id="WP_164029817.1">
    <property type="nucleotide sequence ID" value="NZ_JAABOQ010000002.1"/>
</dbReference>